<dbReference type="PROSITE" id="PS50055">
    <property type="entry name" value="TYR_PHOSPHATASE_PTP"/>
    <property type="match status" value="1"/>
</dbReference>
<dbReference type="SMART" id="SM00404">
    <property type="entry name" value="PTPc_motif"/>
    <property type="match status" value="1"/>
</dbReference>
<dbReference type="PROSITE" id="PS00383">
    <property type="entry name" value="TYR_PHOSPHATASE_1"/>
    <property type="match status" value="1"/>
</dbReference>
<dbReference type="InterPro" id="IPR016130">
    <property type="entry name" value="Tyr_Pase_AS"/>
</dbReference>
<dbReference type="InterPro" id="IPR000242">
    <property type="entry name" value="PTP_cat"/>
</dbReference>
<dbReference type="PANTHER" id="PTHR19134">
    <property type="entry name" value="RECEPTOR-TYPE TYROSINE-PROTEIN PHOSPHATASE"/>
    <property type="match status" value="1"/>
</dbReference>
<feature type="domain" description="Tyrosine specific protein phosphatases" evidence="2">
    <location>
        <begin position="105"/>
        <end position="171"/>
    </location>
</feature>
<evidence type="ECO:0000259" key="1">
    <source>
        <dbReference type="PROSITE" id="PS50055"/>
    </source>
</evidence>
<dbReference type="InterPro" id="IPR000387">
    <property type="entry name" value="Tyr_Pase_dom"/>
</dbReference>
<sequence>MLNDFVRMIWEQKVEAIVMLTNLIEEGKVKCEKYWSDAGEAQFGEITVKLAATKSFADYIIRSFEMFKVRHYSTGSDKEVTRTFTQFHFTSWPDKSVPVTPWSLVEFLKRVSAQTTKSPVVVHCSAGVGRTGTFIALHSVIRQAQDTGRVDFYQTLAKLRQDRIFMIQTAV</sequence>
<evidence type="ECO:0000313" key="3">
    <source>
        <dbReference type="EMBL" id="CAL1546979.1"/>
    </source>
</evidence>
<dbReference type="AlphaFoldDB" id="A0AAV2IPY5"/>
<dbReference type="EMBL" id="CAXITT010000889">
    <property type="protein sequence ID" value="CAL1546979.1"/>
    <property type="molecule type" value="Genomic_DNA"/>
</dbReference>
<name>A0AAV2IPY5_LYMST</name>
<gene>
    <name evidence="3" type="ORF">GSLYS_00020356001</name>
</gene>
<organism evidence="3 4">
    <name type="scientific">Lymnaea stagnalis</name>
    <name type="common">Great pond snail</name>
    <name type="synonym">Helix stagnalis</name>
    <dbReference type="NCBI Taxonomy" id="6523"/>
    <lineage>
        <taxon>Eukaryota</taxon>
        <taxon>Metazoa</taxon>
        <taxon>Spiralia</taxon>
        <taxon>Lophotrochozoa</taxon>
        <taxon>Mollusca</taxon>
        <taxon>Gastropoda</taxon>
        <taxon>Heterobranchia</taxon>
        <taxon>Euthyneura</taxon>
        <taxon>Panpulmonata</taxon>
        <taxon>Hygrophila</taxon>
        <taxon>Lymnaeoidea</taxon>
        <taxon>Lymnaeidae</taxon>
        <taxon>Lymnaea</taxon>
    </lineage>
</organism>
<dbReference type="Proteomes" id="UP001497497">
    <property type="component" value="Unassembled WGS sequence"/>
</dbReference>
<protein>
    <submittedName>
        <fullName evidence="3">Uncharacterized protein</fullName>
    </submittedName>
</protein>
<proteinExistence type="predicted"/>
<reference evidence="3 4" key="1">
    <citation type="submission" date="2024-04" db="EMBL/GenBank/DDBJ databases">
        <authorList>
            <consortium name="Genoscope - CEA"/>
            <person name="William W."/>
        </authorList>
    </citation>
    <scope>NUCLEOTIDE SEQUENCE [LARGE SCALE GENOMIC DNA]</scope>
</reference>
<evidence type="ECO:0000259" key="2">
    <source>
        <dbReference type="PROSITE" id="PS50056"/>
    </source>
</evidence>
<dbReference type="Pfam" id="PF00102">
    <property type="entry name" value="Y_phosphatase"/>
    <property type="match status" value="1"/>
</dbReference>
<dbReference type="SMART" id="SM00194">
    <property type="entry name" value="PTPc"/>
    <property type="match status" value="1"/>
</dbReference>
<dbReference type="FunFam" id="3.90.190.10:FF:000185">
    <property type="entry name" value="Predicted protein"/>
    <property type="match status" value="1"/>
</dbReference>
<dbReference type="InterPro" id="IPR050348">
    <property type="entry name" value="Protein-Tyr_Phosphatase"/>
</dbReference>
<evidence type="ECO:0000313" key="4">
    <source>
        <dbReference type="Proteomes" id="UP001497497"/>
    </source>
</evidence>
<dbReference type="SUPFAM" id="SSF52799">
    <property type="entry name" value="(Phosphotyrosine protein) phosphatases II"/>
    <property type="match status" value="1"/>
</dbReference>
<keyword evidence="4" id="KW-1185">Reference proteome</keyword>
<dbReference type="PANTHER" id="PTHR19134:SF449">
    <property type="entry name" value="TYROSINE-PROTEIN PHOSPHATASE 1"/>
    <property type="match status" value="1"/>
</dbReference>
<dbReference type="PROSITE" id="PS50056">
    <property type="entry name" value="TYR_PHOSPHATASE_2"/>
    <property type="match status" value="1"/>
</dbReference>
<dbReference type="InterPro" id="IPR029021">
    <property type="entry name" value="Prot-tyrosine_phosphatase-like"/>
</dbReference>
<dbReference type="PRINTS" id="PR00700">
    <property type="entry name" value="PRTYPHPHTASE"/>
</dbReference>
<dbReference type="Gene3D" id="3.90.190.10">
    <property type="entry name" value="Protein tyrosine phosphatase superfamily"/>
    <property type="match status" value="1"/>
</dbReference>
<dbReference type="CDD" id="cd00047">
    <property type="entry name" value="PTPc"/>
    <property type="match status" value="1"/>
</dbReference>
<dbReference type="GO" id="GO:0004725">
    <property type="term" value="F:protein tyrosine phosphatase activity"/>
    <property type="evidence" value="ECO:0007669"/>
    <property type="project" value="InterPro"/>
</dbReference>
<comment type="caution">
    <text evidence="3">The sequence shown here is derived from an EMBL/GenBank/DDBJ whole genome shotgun (WGS) entry which is preliminary data.</text>
</comment>
<feature type="domain" description="Tyrosine-protein phosphatase" evidence="1">
    <location>
        <begin position="1"/>
        <end position="171"/>
    </location>
</feature>
<accession>A0AAV2IPY5</accession>
<feature type="non-terminal residue" evidence="3">
    <location>
        <position position="171"/>
    </location>
</feature>
<dbReference type="InterPro" id="IPR003595">
    <property type="entry name" value="Tyr_Pase_cat"/>
</dbReference>